<keyword evidence="2" id="KW-1185">Reference proteome</keyword>
<reference evidence="1" key="1">
    <citation type="submission" date="2022-04" db="EMBL/GenBank/DDBJ databases">
        <title>Jade perch genome.</title>
        <authorList>
            <person name="Chao B."/>
        </authorList>
    </citation>
    <scope>NUCLEOTIDE SEQUENCE</scope>
    <source>
        <strain evidence="1">CB-2022</strain>
    </source>
</reference>
<name>A0ACB8WTD5_9TELE</name>
<protein>
    <submittedName>
        <fullName evidence="1">Uncharacterized protein</fullName>
    </submittedName>
</protein>
<dbReference type="EMBL" id="CM041536">
    <property type="protein sequence ID" value="KAI3370900.1"/>
    <property type="molecule type" value="Genomic_DNA"/>
</dbReference>
<evidence type="ECO:0000313" key="1">
    <source>
        <dbReference type="EMBL" id="KAI3370900.1"/>
    </source>
</evidence>
<evidence type="ECO:0000313" key="2">
    <source>
        <dbReference type="Proteomes" id="UP000831701"/>
    </source>
</evidence>
<sequence length="204" mass="23266">MYLESRVAELEQYSRVMITVMITSGFQVKPRSYARTVTAGRGETTAEMEVSMGQQVVAFLQSKGIELDGNNIESCHPLPRRKASDRPSIIMRFVNRKHKITLLKEGRKLKGTDVYINEHLTKYNADIAKKARYLKKQKKIQHTWSTNCKVFIKLNGSPEEAKVLLQLQKLFNKTPEVDPVHSEGGLKEFKEDLNTVTRPGVMKS</sequence>
<comment type="caution">
    <text evidence="1">The sequence shown here is derived from an EMBL/GenBank/DDBJ whole genome shotgun (WGS) entry which is preliminary data.</text>
</comment>
<organism evidence="1 2">
    <name type="scientific">Scortum barcoo</name>
    <name type="common">barcoo grunter</name>
    <dbReference type="NCBI Taxonomy" id="214431"/>
    <lineage>
        <taxon>Eukaryota</taxon>
        <taxon>Metazoa</taxon>
        <taxon>Chordata</taxon>
        <taxon>Craniata</taxon>
        <taxon>Vertebrata</taxon>
        <taxon>Euteleostomi</taxon>
        <taxon>Actinopterygii</taxon>
        <taxon>Neopterygii</taxon>
        <taxon>Teleostei</taxon>
        <taxon>Neoteleostei</taxon>
        <taxon>Acanthomorphata</taxon>
        <taxon>Eupercaria</taxon>
        <taxon>Centrarchiformes</taxon>
        <taxon>Terapontoidei</taxon>
        <taxon>Terapontidae</taxon>
        <taxon>Scortum</taxon>
    </lineage>
</organism>
<dbReference type="Proteomes" id="UP000831701">
    <property type="component" value="Chromosome 6"/>
</dbReference>
<proteinExistence type="predicted"/>
<gene>
    <name evidence="1" type="ORF">L3Q82_007410</name>
</gene>
<accession>A0ACB8WTD5</accession>